<evidence type="ECO:0000313" key="4">
    <source>
        <dbReference type="Proteomes" id="UP000799764"/>
    </source>
</evidence>
<dbReference type="OrthoDB" id="3057168at2759"/>
<organism evidence="3 4">
    <name type="scientific">Karstenula rhodostoma CBS 690.94</name>
    <dbReference type="NCBI Taxonomy" id="1392251"/>
    <lineage>
        <taxon>Eukaryota</taxon>
        <taxon>Fungi</taxon>
        <taxon>Dikarya</taxon>
        <taxon>Ascomycota</taxon>
        <taxon>Pezizomycotina</taxon>
        <taxon>Dothideomycetes</taxon>
        <taxon>Pleosporomycetidae</taxon>
        <taxon>Pleosporales</taxon>
        <taxon>Massarineae</taxon>
        <taxon>Didymosphaeriaceae</taxon>
        <taxon>Karstenula</taxon>
    </lineage>
</organism>
<dbReference type="Proteomes" id="UP000799764">
    <property type="component" value="Unassembled WGS sequence"/>
</dbReference>
<keyword evidence="4" id="KW-1185">Reference proteome</keyword>
<dbReference type="PANTHER" id="PTHR33840">
    <property type="match status" value="1"/>
</dbReference>
<comment type="caution">
    <text evidence="3">The sequence shown here is derived from an EMBL/GenBank/DDBJ whole genome shotgun (WGS) entry which is preliminary data.</text>
</comment>
<feature type="region of interest" description="Disordered" evidence="1">
    <location>
        <begin position="26"/>
        <end position="50"/>
    </location>
</feature>
<proteinExistence type="predicted"/>
<evidence type="ECO:0000313" key="3">
    <source>
        <dbReference type="EMBL" id="KAF2443253.1"/>
    </source>
</evidence>
<feature type="domain" description="T6SS Phospholipase effector Tle1-like catalytic" evidence="2">
    <location>
        <begin position="106"/>
        <end position="396"/>
    </location>
</feature>
<protein>
    <recommendedName>
        <fullName evidence="2">T6SS Phospholipase effector Tle1-like catalytic domain-containing protein</fullName>
    </recommendedName>
</protein>
<gene>
    <name evidence="3" type="ORF">P171DRAFT_522862</name>
</gene>
<dbReference type="AlphaFoldDB" id="A0A9P4PHG9"/>
<name>A0A9P4PHG9_9PLEO</name>
<sequence length="665" mass="74822">MFERPSIEPSPPPRVAKFTTCTIMTESQSNPISQTGFQPEADGFSRSGFQPVPNSIFRSGSQQDGFSQSGFCDEDGNPLDIPEVEAFKMPASASREKRPAPLQPKKRIIICCDGTWQSSAHGAQTIPSNLAKMSRSIASWYVDENGLKAPQLVYYDAGVGTSMGWLEAKWTGAFGGGLDENVCEAYNFLVNNYNPGYELFFFGFSRGAYTVRACAGLSIGATAHLEDSDWGRRWDEEGSAPKFTIKVKDEDWEFRRGAGADWLDSSEKNIKIKVVGVWDTVGSLGYPDNVWVDTKAKTYGFHNTNIHSQIENAFHALAIEEHRKAFGPTLWSLPEGSSTNLIQCWFPGVHINVGGGSGDGMNDIKQGSDNADGPKDVTKPGLLEIMSITTFFWMVDRCVPFLRFQIEDHIMSDYAKALNKILQRSKEHLDTHGHYGGWGIAPIIDSYEGIMTAAGSEARTPGHYFLDHGPEAKDAAEHKENPAHKYKQTHKQTNEYMHPVVYHTYEQVWKPSKKLPEALKGFERKPLGPGLGHHWVKTYTPNQPGILKRGWSYMFRKGTPSDSHDDLVAIPEFVIPQQGWHKDGFYWMPYERELISAAQNRSMRRGGYMPPEEQEKLVKEKAGEIKVDNEGAEFLRQLDDDNKYTKELREWQQRDFTATNPDYQE</sequence>
<feature type="compositionally biased region" description="Polar residues" evidence="1">
    <location>
        <begin position="26"/>
        <end position="37"/>
    </location>
</feature>
<dbReference type="PANTHER" id="PTHR33840:SF16">
    <property type="entry name" value="DUF2235 DOMAIN-CONTAINING PROTEIN"/>
    <property type="match status" value="1"/>
</dbReference>
<evidence type="ECO:0000256" key="1">
    <source>
        <dbReference type="SAM" id="MobiDB-lite"/>
    </source>
</evidence>
<dbReference type="InterPro" id="IPR018712">
    <property type="entry name" value="Tle1-like_cat"/>
</dbReference>
<evidence type="ECO:0000259" key="2">
    <source>
        <dbReference type="Pfam" id="PF09994"/>
    </source>
</evidence>
<dbReference type="EMBL" id="MU001503">
    <property type="protein sequence ID" value="KAF2443253.1"/>
    <property type="molecule type" value="Genomic_DNA"/>
</dbReference>
<dbReference type="Pfam" id="PF09994">
    <property type="entry name" value="T6SS_Tle1-like_cat"/>
    <property type="match status" value="1"/>
</dbReference>
<reference evidence="3" key="1">
    <citation type="journal article" date="2020" name="Stud. Mycol.">
        <title>101 Dothideomycetes genomes: a test case for predicting lifestyles and emergence of pathogens.</title>
        <authorList>
            <person name="Haridas S."/>
            <person name="Albert R."/>
            <person name="Binder M."/>
            <person name="Bloem J."/>
            <person name="Labutti K."/>
            <person name="Salamov A."/>
            <person name="Andreopoulos B."/>
            <person name="Baker S."/>
            <person name="Barry K."/>
            <person name="Bills G."/>
            <person name="Bluhm B."/>
            <person name="Cannon C."/>
            <person name="Castanera R."/>
            <person name="Culley D."/>
            <person name="Daum C."/>
            <person name="Ezra D."/>
            <person name="Gonzalez J."/>
            <person name="Henrissat B."/>
            <person name="Kuo A."/>
            <person name="Liang C."/>
            <person name="Lipzen A."/>
            <person name="Lutzoni F."/>
            <person name="Magnuson J."/>
            <person name="Mondo S."/>
            <person name="Nolan M."/>
            <person name="Ohm R."/>
            <person name="Pangilinan J."/>
            <person name="Park H.-J."/>
            <person name="Ramirez L."/>
            <person name="Alfaro M."/>
            <person name="Sun H."/>
            <person name="Tritt A."/>
            <person name="Yoshinaga Y."/>
            <person name="Zwiers L.-H."/>
            <person name="Turgeon B."/>
            <person name="Goodwin S."/>
            <person name="Spatafora J."/>
            <person name="Crous P."/>
            <person name="Grigoriev I."/>
        </authorList>
    </citation>
    <scope>NUCLEOTIDE SEQUENCE</scope>
    <source>
        <strain evidence="3">CBS 690.94</strain>
    </source>
</reference>
<accession>A0A9P4PHG9</accession>